<keyword evidence="1 3" id="KW-0378">Hydrolase</keyword>
<evidence type="ECO:0000259" key="2">
    <source>
        <dbReference type="SMART" id="SM00479"/>
    </source>
</evidence>
<protein>
    <submittedName>
        <fullName evidence="3">Exonuclease domain-containing protein</fullName>
    </submittedName>
</protein>
<dbReference type="CDD" id="cd06127">
    <property type="entry name" value="DEDDh"/>
    <property type="match status" value="1"/>
</dbReference>
<dbReference type="RefSeq" id="WP_379895779.1">
    <property type="nucleotide sequence ID" value="NZ_CBCSCT010000015.1"/>
</dbReference>
<dbReference type="InterPro" id="IPR012337">
    <property type="entry name" value="RNaseH-like_sf"/>
</dbReference>
<evidence type="ECO:0000313" key="4">
    <source>
        <dbReference type="Proteomes" id="UP001596250"/>
    </source>
</evidence>
<dbReference type="Gene3D" id="3.30.420.10">
    <property type="entry name" value="Ribonuclease H-like superfamily/Ribonuclease H"/>
    <property type="match status" value="1"/>
</dbReference>
<evidence type="ECO:0000256" key="1">
    <source>
        <dbReference type="ARBA" id="ARBA00022839"/>
    </source>
</evidence>
<sequence>MTDDRRASTNMWKLYKMGGITPAIAAAFGDHNAQRMAFIRSMVKEQRKSSILETPLAELEAVVFDLETTGFMPQSDEIISIGGVWVEGERILMDKTFYTLLKPMRSIPNDIQKLTGIRDEDVSEAPTLIEGLQQFLAFVKKRVLIAHGTGHDKQFLNAALWKTSRVRLSHTVLDTMHIGKWLQPSLKSFGLDELLNAYGIPIHHRHHALSDSLMTAQLWKCYIEQMKLKQVWTVGDLYAYLSR</sequence>
<gene>
    <name evidence="3" type="ORF">ACFPXP_18100</name>
</gene>
<organism evidence="3 4">
    <name type="scientific">Marinicrinis lubricantis</name>
    <dbReference type="NCBI Taxonomy" id="2086470"/>
    <lineage>
        <taxon>Bacteria</taxon>
        <taxon>Bacillati</taxon>
        <taxon>Bacillota</taxon>
        <taxon>Bacilli</taxon>
        <taxon>Bacillales</taxon>
        <taxon>Paenibacillaceae</taxon>
    </lineage>
</organism>
<dbReference type="InterPro" id="IPR006054">
    <property type="entry name" value="DnaQ"/>
</dbReference>
<dbReference type="InterPro" id="IPR036397">
    <property type="entry name" value="RNaseH_sf"/>
</dbReference>
<dbReference type="SUPFAM" id="SSF53098">
    <property type="entry name" value="Ribonuclease H-like"/>
    <property type="match status" value="1"/>
</dbReference>
<feature type="domain" description="Exonuclease" evidence="2">
    <location>
        <begin position="60"/>
        <end position="228"/>
    </location>
</feature>
<comment type="caution">
    <text evidence="3">The sequence shown here is derived from an EMBL/GenBank/DDBJ whole genome shotgun (WGS) entry which is preliminary data.</text>
</comment>
<dbReference type="Pfam" id="PF00929">
    <property type="entry name" value="RNase_T"/>
    <property type="match status" value="1"/>
</dbReference>
<proteinExistence type="predicted"/>
<reference evidence="4" key="1">
    <citation type="journal article" date="2019" name="Int. J. Syst. Evol. Microbiol.">
        <title>The Global Catalogue of Microorganisms (GCM) 10K type strain sequencing project: providing services to taxonomists for standard genome sequencing and annotation.</title>
        <authorList>
            <consortium name="The Broad Institute Genomics Platform"/>
            <consortium name="The Broad Institute Genome Sequencing Center for Infectious Disease"/>
            <person name="Wu L."/>
            <person name="Ma J."/>
        </authorList>
    </citation>
    <scope>NUCLEOTIDE SEQUENCE [LARGE SCALE GENOMIC DNA]</scope>
    <source>
        <strain evidence="4">CCM 8749</strain>
    </source>
</reference>
<dbReference type="NCBIfam" id="NF005836">
    <property type="entry name" value="PRK07740.1"/>
    <property type="match status" value="1"/>
</dbReference>
<dbReference type="NCBIfam" id="TIGR00573">
    <property type="entry name" value="dnaq"/>
    <property type="match status" value="1"/>
</dbReference>
<dbReference type="GO" id="GO:0004527">
    <property type="term" value="F:exonuclease activity"/>
    <property type="evidence" value="ECO:0007669"/>
    <property type="project" value="UniProtKB-KW"/>
</dbReference>
<name>A0ABW1IU65_9BACL</name>
<keyword evidence="1 3" id="KW-0269">Exonuclease</keyword>
<keyword evidence="1 3" id="KW-0540">Nuclease</keyword>
<dbReference type="PANTHER" id="PTHR30231:SF41">
    <property type="entry name" value="DNA POLYMERASE III SUBUNIT EPSILON"/>
    <property type="match status" value="1"/>
</dbReference>
<dbReference type="InterPro" id="IPR013520">
    <property type="entry name" value="Ribonucl_H"/>
</dbReference>
<dbReference type="Proteomes" id="UP001596250">
    <property type="component" value="Unassembled WGS sequence"/>
</dbReference>
<dbReference type="SMART" id="SM00479">
    <property type="entry name" value="EXOIII"/>
    <property type="match status" value="1"/>
</dbReference>
<dbReference type="EMBL" id="JBHSQV010000179">
    <property type="protein sequence ID" value="MFC5988319.1"/>
    <property type="molecule type" value="Genomic_DNA"/>
</dbReference>
<dbReference type="PANTHER" id="PTHR30231">
    <property type="entry name" value="DNA POLYMERASE III SUBUNIT EPSILON"/>
    <property type="match status" value="1"/>
</dbReference>
<evidence type="ECO:0000313" key="3">
    <source>
        <dbReference type="EMBL" id="MFC5988319.1"/>
    </source>
</evidence>
<keyword evidence="4" id="KW-1185">Reference proteome</keyword>
<accession>A0ABW1IU65</accession>